<dbReference type="AlphaFoldDB" id="A0A374P0T2"/>
<feature type="domain" description="Protein kinase" evidence="2">
    <location>
        <begin position="34"/>
        <end position="311"/>
    </location>
</feature>
<dbReference type="InterPro" id="IPR008271">
    <property type="entry name" value="Ser/Thr_kinase_AS"/>
</dbReference>
<proteinExistence type="predicted"/>
<comment type="caution">
    <text evidence="3">The sequence shown here is derived from an EMBL/GenBank/DDBJ whole genome shotgun (WGS) entry which is preliminary data.</text>
</comment>
<dbReference type="SMART" id="SM00220">
    <property type="entry name" value="S_TKc"/>
    <property type="match status" value="1"/>
</dbReference>
<evidence type="ECO:0000256" key="1">
    <source>
        <dbReference type="SAM" id="MobiDB-lite"/>
    </source>
</evidence>
<name>A0A374P0T2_9FIRM</name>
<reference evidence="3 4" key="1">
    <citation type="submission" date="2018-08" db="EMBL/GenBank/DDBJ databases">
        <title>A genome reference for cultivated species of the human gut microbiota.</title>
        <authorList>
            <person name="Zou Y."/>
            <person name="Xue W."/>
            <person name="Luo G."/>
        </authorList>
    </citation>
    <scope>NUCLEOTIDE SEQUENCE [LARGE SCALE GENOMIC DNA]</scope>
    <source>
        <strain evidence="3 4">TM09-12</strain>
    </source>
</reference>
<dbReference type="PANTHER" id="PTHR44167:SF24">
    <property type="entry name" value="SERINE_THREONINE-PROTEIN KINASE CHK2"/>
    <property type="match status" value="1"/>
</dbReference>
<evidence type="ECO:0000313" key="3">
    <source>
        <dbReference type="EMBL" id="RGI98776.1"/>
    </source>
</evidence>
<dbReference type="EMBL" id="QSON01000015">
    <property type="protein sequence ID" value="RGI98776.1"/>
    <property type="molecule type" value="Genomic_DNA"/>
</dbReference>
<dbReference type="PANTHER" id="PTHR44167">
    <property type="entry name" value="OVARIAN-SPECIFIC SERINE/THREONINE-PROTEIN KINASE LOK-RELATED"/>
    <property type="match status" value="1"/>
</dbReference>
<feature type="region of interest" description="Disordered" evidence="1">
    <location>
        <begin position="1"/>
        <end position="20"/>
    </location>
</feature>
<dbReference type="Pfam" id="PF00069">
    <property type="entry name" value="Pkinase"/>
    <property type="match status" value="1"/>
</dbReference>
<evidence type="ECO:0000313" key="4">
    <source>
        <dbReference type="Proteomes" id="UP000263014"/>
    </source>
</evidence>
<protein>
    <recommendedName>
        <fullName evidence="2">Protein kinase domain-containing protein</fullName>
    </recommendedName>
</protein>
<dbReference type="Gene3D" id="1.10.510.10">
    <property type="entry name" value="Transferase(Phosphotransferase) domain 1"/>
    <property type="match status" value="1"/>
</dbReference>
<dbReference type="GO" id="GO:0004674">
    <property type="term" value="F:protein serine/threonine kinase activity"/>
    <property type="evidence" value="ECO:0007669"/>
    <property type="project" value="TreeGrafter"/>
</dbReference>
<dbReference type="InterPro" id="IPR000719">
    <property type="entry name" value="Prot_kinase_dom"/>
</dbReference>
<dbReference type="RefSeq" id="WP_117632426.1">
    <property type="nucleotide sequence ID" value="NZ_QSON01000015.1"/>
</dbReference>
<organism evidence="3 4">
    <name type="scientific">Hungatella hathewayi</name>
    <dbReference type="NCBI Taxonomy" id="154046"/>
    <lineage>
        <taxon>Bacteria</taxon>
        <taxon>Bacillati</taxon>
        <taxon>Bacillota</taxon>
        <taxon>Clostridia</taxon>
        <taxon>Lachnospirales</taxon>
        <taxon>Lachnospiraceae</taxon>
        <taxon>Hungatella</taxon>
    </lineage>
</organism>
<sequence>MEANLNTDINPSVQEESGNETVVNTEILSSEPGFTEINPIAHGNSTELSAGTVLCGKYVIQEILHQNSGEAVLYLCTYRNRQYVAKIYRRAAAIKEEVIEALNSVTSPYVAKLYETGFFEGAPFEVLPYYKYGSLEGKTFSFETLENVIIPELNAGLHALHKKDIIHKDLKPANIMLCDNQTDIAIIDFGISSIREDGNTVVMTRTGMTPEYSASETFRNLFLEESDYYSLGITLFELFCGKTPYEGMSKDSIEQFVSVQKIPFPEEMPERLKELITGLTYNDITNRKDKNNPNRRWTYTEVVKWCRKETLPLPGGSSITAPDIPIQPYTFYRKKYYRLKELAYAMAENWENGKKHLYRSTMSEFFKANNPDLANCCIDAEESVRMDRQKADISFFRVLYQMAPEMKDIFWKSVNYGPIEEMGRNLMKAAEMGADESIYTEMTRERVFSSYFSSVSPEQSAVVKGVEAGEQKFINSGNQNERILSIMLIGRYLAREASFSCGEETFDTLEAFAEYLLNLRKENPEQLERTAKGIIKGKRMLHPSFESWLILLGKSTEIAAWRERK</sequence>
<dbReference type="SUPFAM" id="SSF56112">
    <property type="entry name" value="Protein kinase-like (PK-like)"/>
    <property type="match status" value="1"/>
</dbReference>
<dbReference type="GO" id="GO:0005524">
    <property type="term" value="F:ATP binding"/>
    <property type="evidence" value="ECO:0007669"/>
    <property type="project" value="InterPro"/>
</dbReference>
<dbReference type="InterPro" id="IPR011009">
    <property type="entry name" value="Kinase-like_dom_sf"/>
</dbReference>
<accession>A0A374P0T2</accession>
<gene>
    <name evidence="3" type="ORF">DXD79_24880</name>
</gene>
<dbReference type="Proteomes" id="UP000263014">
    <property type="component" value="Unassembled WGS sequence"/>
</dbReference>
<evidence type="ECO:0000259" key="2">
    <source>
        <dbReference type="PROSITE" id="PS50011"/>
    </source>
</evidence>
<dbReference type="PROSITE" id="PS00108">
    <property type="entry name" value="PROTEIN_KINASE_ST"/>
    <property type="match status" value="1"/>
</dbReference>
<dbReference type="PROSITE" id="PS50011">
    <property type="entry name" value="PROTEIN_KINASE_DOM"/>
    <property type="match status" value="1"/>
</dbReference>